<accession>A0A645E5D7</accession>
<protein>
    <submittedName>
        <fullName evidence="1">Uncharacterized protein</fullName>
    </submittedName>
</protein>
<reference evidence="1" key="1">
    <citation type="submission" date="2019-08" db="EMBL/GenBank/DDBJ databases">
        <authorList>
            <person name="Kucharzyk K."/>
            <person name="Murdoch R.W."/>
            <person name="Higgins S."/>
            <person name="Loffler F."/>
        </authorList>
    </citation>
    <scope>NUCLEOTIDE SEQUENCE</scope>
</reference>
<dbReference type="AlphaFoldDB" id="A0A645E5D7"/>
<organism evidence="1">
    <name type="scientific">bioreactor metagenome</name>
    <dbReference type="NCBI Taxonomy" id="1076179"/>
    <lineage>
        <taxon>unclassified sequences</taxon>
        <taxon>metagenomes</taxon>
        <taxon>ecological metagenomes</taxon>
    </lineage>
</organism>
<evidence type="ECO:0000313" key="1">
    <source>
        <dbReference type="EMBL" id="MPM96715.1"/>
    </source>
</evidence>
<sequence>MVGKLLPVVTPKPLTEIFSLDRRIDRITDRLRINPRKWSSKPLPLVLIIDAPVVCILIVLDSAFASDTVQTAIQLSGQRLKLDLKEFGPRDGARRAVTFPKLLKNRVLRILLQEPVSLLLCEQVCASILQQRSRFFRRDLLVCGETTIPAIQFLLHSSLRFSEKLIHALRPLALGLSQTETVVYSAILPIPLIRRHRKASSLNRAGALYFQPLLVPLASFQVRRQRF</sequence>
<comment type="caution">
    <text evidence="1">The sequence shown here is derived from an EMBL/GenBank/DDBJ whole genome shotgun (WGS) entry which is preliminary data.</text>
</comment>
<name>A0A645E5D7_9ZZZZ</name>
<proteinExistence type="predicted"/>
<gene>
    <name evidence="1" type="ORF">SDC9_143880</name>
</gene>
<dbReference type="EMBL" id="VSSQ01043068">
    <property type="protein sequence ID" value="MPM96715.1"/>
    <property type="molecule type" value="Genomic_DNA"/>
</dbReference>